<dbReference type="SUPFAM" id="SSF55298">
    <property type="entry name" value="YjgF-like"/>
    <property type="match status" value="1"/>
</dbReference>
<name>A0A090X7M9_IXORI</name>
<dbReference type="GO" id="GO:0005739">
    <property type="term" value="C:mitochondrion"/>
    <property type="evidence" value="ECO:0007669"/>
    <property type="project" value="TreeGrafter"/>
</dbReference>
<accession>A0A090X7M9</accession>
<dbReference type="GO" id="GO:0019239">
    <property type="term" value="F:deaminase activity"/>
    <property type="evidence" value="ECO:0007669"/>
    <property type="project" value="TreeGrafter"/>
</dbReference>
<dbReference type="EMBL" id="GBIH01002624">
    <property type="protein sequence ID" value="JAC92086.1"/>
    <property type="molecule type" value="mRNA"/>
</dbReference>
<comment type="similarity">
    <text evidence="1">Belongs to the RutC family.</text>
</comment>
<dbReference type="GO" id="GO:0005829">
    <property type="term" value="C:cytosol"/>
    <property type="evidence" value="ECO:0007669"/>
    <property type="project" value="TreeGrafter"/>
</dbReference>
<dbReference type="AlphaFoldDB" id="A0A090X7M9"/>
<dbReference type="PANTHER" id="PTHR11803:SF39">
    <property type="entry name" value="2-IMINOBUTANOATE_2-IMINOPROPANOATE DEAMINASE"/>
    <property type="match status" value="1"/>
</dbReference>
<dbReference type="InterPro" id="IPR019897">
    <property type="entry name" value="RidA_CS"/>
</dbReference>
<sequence length="152" mass="16571">FAVFLSRQFSVSAIRTMSKVTREVITSPAVAPGIGPYSHAVRAGGTMYLSGQVGMDPKTGNLVPGGIVPETRQALTNLGEILEAGRMSYKNCGEMHGVPGRYERVWRHEQGLHRGFSQRTYPARAAFQVGRLPKDARVEIEAVAVDCWILGN</sequence>
<dbReference type="Pfam" id="PF01042">
    <property type="entry name" value="Ribonuc_L-PSP"/>
    <property type="match status" value="1"/>
</dbReference>
<proteinExistence type="evidence at transcript level"/>
<feature type="non-terminal residue" evidence="2">
    <location>
        <position position="1"/>
    </location>
</feature>
<dbReference type="InterPro" id="IPR035959">
    <property type="entry name" value="RutC-like_sf"/>
</dbReference>
<protein>
    <submittedName>
        <fullName evidence="2">Putative translation initiation inhibitor</fullName>
    </submittedName>
</protein>
<reference evidence="2" key="1">
    <citation type="journal article" date="2015" name="PLoS Negl. Trop. Dis.">
        <title>Deep Sequencing Analysis of the Ixodes ricinus Haemocytome.</title>
        <authorList>
            <person name="Kotsyfakis M."/>
            <person name="Kopacek P."/>
            <person name="Franta Z."/>
            <person name="Pedra J.H."/>
            <person name="Ribeiro J.M."/>
        </authorList>
    </citation>
    <scope>NUCLEOTIDE SEQUENCE</scope>
</reference>
<dbReference type="PROSITE" id="PS01094">
    <property type="entry name" value="UPF0076"/>
    <property type="match status" value="1"/>
</dbReference>
<evidence type="ECO:0000256" key="1">
    <source>
        <dbReference type="ARBA" id="ARBA00010552"/>
    </source>
</evidence>
<dbReference type="InterPro" id="IPR006175">
    <property type="entry name" value="YjgF/YER057c/UK114"/>
</dbReference>
<organism evidence="2">
    <name type="scientific">Ixodes ricinus</name>
    <name type="common">Common tick</name>
    <name type="synonym">Acarus ricinus</name>
    <dbReference type="NCBI Taxonomy" id="34613"/>
    <lineage>
        <taxon>Eukaryota</taxon>
        <taxon>Metazoa</taxon>
        <taxon>Ecdysozoa</taxon>
        <taxon>Arthropoda</taxon>
        <taxon>Chelicerata</taxon>
        <taxon>Arachnida</taxon>
        <taxon>Acari</taxon>
        <taxon>Parasitiformes</taxon>
        <taxon>Ixodida</taxon>
        <taxon>Ixodoidea</taxon>
        <taxon>Ixodidae</taxon>
        <taxon>Ixodinae</taxon>
        <taxon>Ixodes</taxon>
    </lineage>
</organism>
<evidence type="ECO:0000313" key="2">
    <source>
        <dbReference type="EMBL" id="JAC92086.1"/>
    </source>
</evidence>
<dbReference type="PANTHER" id="PTHR11803">
    <property type="entry name" value="2-IMINOBUTANOATE/2-IMINOPROPANOATE DEAMINASE RIDA"/>
    <property type="match status" value="1"/>
</dbReference>
<dbReference type="CDD" id="cd00448">
    <property type="entry name" value="YjgF_YER057c_UK114_family"/>
    <property type="match status" value="1"/>
</dbReference>
<dbReference type="Gene3D" id="3.30.1330.40">
    <property type="entry name" value="RutC-like"/>
    <property type="match status" value="1"/>
</dbReference>